<dbReference type="InterPro" id="IPR000715">
    <property type="entry name" value="Glycosyl_transferase_4"/>
</dbReference>
<evidence type="ECO:0000256" key="9">
    <source>
        <dbReference type="ARBA" id="ARBA00022692"/>
    </source>
</evidence>
<evidence type="ECO:0000256" key="10">
    <source>
        <dbReference type="ARBA" id="ARBA00022723"/>
    </source>
</evidence>
<dbReference type="GO" id="GO:0016757">
    <property type="term" value="F:glycosyltransferase activity"/>
    <property type="evidence" value="ECO:0007669"/>
    <property type="project" value="UniProtKB-KW"/>
</dbReference>
<reference evidence="21" key="1">
    <citation type="journal article" date="2018" name="Nat. Microbiol.">
        <title>Leveraging single-cell genomics to expand the fungal tree of life.</title>
        <authorList>
            <person name="Ahrendt S.R."/>
            <person name="Quandt C.A."/>
            <person name="Ciobanu D."/>
            <person name="Clum A."/>
            <person name="Salamov A."/>
            <person name="Andreopoulos B."/>
            <person name="Cheng J.F."/>
            <person name="Woyke T."/>
            <person name="Pelin A."/>
            <person name="Henrissat B."/>
            <person name="Reynolds N.K."/>
            <person name="Benny G.L."/>
            <person name="Smith M.E."/>
            <person name="James T.Y."/>
            <person name="Grigoriev I.V."/>
        </authorList>
    </citation>
    <scope>NUCLEOTIDE SEQUENCE [LARGE SCALE GENOMIC DNA]</scope>
    <source>
        <strain evidence="21">ATCC 52028</strain>
    </source>
</reference>
<evidence type="ECO:0000256" key="5">
    <source>
        <dbReference type="ARBA" id="ARBA00013225"/>
    </source>
</evidence>
<keyword evidence="11" id="KW-0256">Endoplasmic reticulum</keyword>
<keyword evidence="9 19" id="KW-0812">Transmembrane</keyword>
<dbReference type="UniPathway" id="UPA00378"/>
<feature type="transmembrane region" description="Helical" evidence="19">
    <location>
        <begin position="116"/>
        <end position="133"/>
    </location>
</feature>
<evidence type="ECO:0000256" key="14">
    <source>
        <dbReference type="ARBA" id="ARBA00023136"/>
    </source>
</evidence>
<comment type="subcellular location">
    <subcellularLocation>
        <location evidence="2">Endoplasmic reticulum membrane</location>
        <topology evidence="2">Multi-pass membrane protein</topology>
    </subcellularLocation>
</comment>
<feature type="transmembrane region" description="Helical" evidence="19">
    <location>
        <begin position="153"/>
        <end position="175"/>
    </location>
</feature>
<keyword evidence="21" id="KW-1185">Reference proteome</keyword>
<keyword evidence="13 19" id="KW-1133">Transmembrane helix</keyword>
<protein>
    <recommendedName>
        <fullName evidence="6">UDP-N-acetylglucosamine--dolichyl-phosphate N-acetylglucosaminephosphotransferase</fullName>
        <ecNumber evidence="5">2.7.8.15</ecNumber>
    </recommendedName>
    <alternativeName>
        <fullName evidence="15">GlcNAc-1-P transferase</fullName>
    </alternativeName>
    <alternativeName>
        <fullName evidence="16">N-acetylglucosamine-1-phosphate transferase</fullName>
    </alternativeName>
</protein>
<dbReference type="EMBL" id="ML014111">
    <property type="protein sequence ID" value="RKP04302.1"/>
    <property type="molecule type" value="Genomic_DNA"/>
</dbReference>
<evidence type="ECO:0000256" key="3">
    <source>
        <dbReference type="ARBA" id="ARBA00004922"/>
    </source>
</evidence>
<evidence type="ECO:0000256" key="1">
    <source>
        <dbReference type="ARBA" id="ARBA00001946"/>
    </source>
</evidence>
<dbReference type="GO" id="GO:0005789">
    <property type="term" value="C:endoplasmic reticulum membrane"/>
    <property type="evidence" value="ECO:0007669"/>
    <property type="project" value="UniProtKB-SubCell"/>
</dbReference>
<dbReference type="InterPro" id="IPR033895">
    <property type="entry name" value="GPT"/>
</dbReference>
<evidence type="ECO:0000256" key="4">
    <source>
        <dbReference type="ARBA" id="ARBA00009317"/>
    </source>
</evidence>
<feature type="non-terminal residue" evidence="20">
    <location>
        <position position="396"/>
    </location>
</feature>
<comment type="cofactor">
    <cofactor evidence="1">
        <name>Mg(2+)</name>
        <dbReference type="ChEBI" id="CHEBI:18420"/>
    </cofactor>
</comment>
<keyword evidence="10" id="KW-0479">Metal-binding</keyword>
<comment type="similarity">
    <text evidence="4">Belongs to the glycosyltransferase 4 family.</text>
</comment>
<dbReference type="GO" id="GO:0046872">
    <property type="term" value="F:metal ion binding"/>
    <property type="evidence" value="ECO:0007669"/>
    <property type="project" value="UniProtKB-KW"/>
</dbReference>
<evidence type="ECO:0000256" key="12">
    <source>
        <dbReference type="ARBA" id="ARBA00022842"/>
    </source>
</evidence>
<keyword evidence="12" id="KW-0460">Magnesium</keyword>
<evidence type="ECO:0000256" key="16">
    <source>
        <dbReference type="ARBA" id="ARBA00033238"/>
    </source>
</evidence>
<dbReference type="AlphaFoldDB" id="A0A4P9XFF2"/>
<feature type="non-terminal residue" evidence="20">
    <location>
        <position position="1"/>
    </location>
</feature>
<gene>
    <name evidence="20" type="ORF">CXG81DRAFT_7822</name>
</gene>
<evidence type="ECO:0000256" key="6">
    <source>
        <dbReference type="ARBA" id="ARBA00017659"/>
    </source>
</evidence>
<evidence type="ECO:0000313" key="21">
    <source>
        <dbReference type="Proteomes" id="UP000274922"/>
    </source>
</evidence>
<comment type="pathway">
    <text evidence="3">Protein modification; protein glycosylation.</text>
</comment>
<keyword evidence="7" id="KW-0328">Glycosyltransferase</keyword>
<keyword evidence="8" id="KW-0808">Transferase</keyword>
<sequence>LALIGALATHTAIPLVAPLFLEKGCYGHDLLKPHRPRVPESMGVVVGAIFFILMFLFIPVPFAPWFTSGHIGPPLPADPFPHRKLAQLLGGLLALFSMLLLGFADDILDIRWRVKIWLPVFASLPLLMVYYVTFNTTDIIVPWPLRAVLGRHLVHLGAAYYAYMVALVIFSTNAINIIAGINGVEGLQALIIGASLALNNLWFMVQNPSARDGHLLSLYLLLPLIGVTAGYLAHNRYPARCFGGDTFTYFAGMAFAVVGILGNFSKTVMLFMMPQIFNFVYSCPQLFRFVECPRHRMPRPIRTTVLLFPSRCSVRDIGPLGRLMLHVLRLLRLVDVETDAASGAWVSCSNLTILNLLLVWRGPMTEPQLARTFAAVQIGCSVVGLGVRYGLAHYIF</sequence>
<evidence type="ECO:0000256" key="17">
    <source>
        <dbReference type="ARBA" id="ARBA00044717"/>
    </source>
</evidence>
<feature type="transmembrane region" description="Helical" evidence="19">
    <location>
        <begin position="85"/>
        <end position="104"/>
    </location>
</feature>
<feature type="transmembrane region" description="Helical" evidence="19">
    <location>
        <begin position="246"/>
        <end position="264"/>
    </location>
</feature>
<proteinExistence type="inferred from homology"/>
<organism evidence="20 21">
    <name type="scientific">Caulochytrium protostelioides</name>
    <dbReference type="NCBI Taxonomy" id="1555241"/>
    <lineage>
        <taxon>Eukaryota</taxon>
        <taxon>Fungi</taxon>
        <taxon>Fungi incertae sedis</taxon>
        <taxon>Chytridiomycota</taxon>
        <taxon>Chytridiomycota incertae sedis</taxon>
        <taxon>Chytridiomycetes</taxon>
        <taxon>Caulochytriales</taxon>
        <taxon>Caulochytriaceae</taxon>
        <taxon>Caulochytrium</taxon>
    </lineage>
</organism>
<evidence type="ECO:0000256" key="15">
    <source>
        <dbReference type="ARBA" id="ARBA00029567"/>
    </source>
</evidence>
<dbReference type="STRING" id="1555241.A0A4P9XFF2"/>
<dbReference type="PANTHER" id="PTHR10571">
    <property type="entry name" value="UDP-N-ACETYLGLUCOSAMINE--DOLICHYL-PHOSPHATE N-ACETYLGLUCOSAMINEPHOSPHOTRANSFERASE"/>
    <property type="match status" value="1"/>
</dbReference>
<evidence type="ECO:0000313" key="20">
    <source>
        <dbReference type="EMBL" id="RKP04302.1"/>
    </source>
</evidence>
<dbReference type="GO" id="GO:0003975">
    <property type="term" value="F:UDP-N-acetylglucosamine-dolichyl-phosphate N-acetylglucosaminephosphotransferase activity"/>
    <property type="evidence" value="ECO:0007669"/>
    <property type="project" value="UniProtKB-EC"/>
</dbReference>
<feature type="transmembrane region" description="Helical" evidence="19">
    <location>
        <begin position="216"/>
        <end position="234"/>
    </location>
</feature>
<evidence type="ECO:0000256" key="19">
    <source>
        <dbReference type="SAM" id="Phobius"/>
    </source>
</evidence>
<dbReference type="EC" id="2.7.8.15" evidence="5"/>
<dbReference type="GO" id="GO:0006488">
    <property type="term" value="P:dolichol-linked oligosaccharide biosynthetic process"/>
    <property type="evidence" value="ECO:0007669"/>
    <property type="project" value="InterPro"/>
</dbReference>
<keyword evidence="14 19" id="KW-0472">Membrane</keyword>
<accession>A0A4P9XFF2</accession>
<feature type="transmembrane region" description="Helical" evidence="19">
    <location>
        <begin position="187"/>
        <end position="204"/>
    </location>
</feature>
<dbReference type="Pfam" id="PF00953">
    <property type="entry name" value="Glycos_transf_4"/>
    <property type="match status" value="1"/>
</dbReference>
<evidence type="ECO:0000256" key="7">
    <source>
        <dbReference type="ARBA" id="ARBA00022676"/>
    </source>
</evidence>
<evidence type="ECO:0000256" key="11">
    <source>
        <dbReference type="ARBA" id="ARBA00022824"/>
    </source>
</evidence>
<dbReference type="CDD" id="cd06855">
    <property type="entry name" value="GT_GPT_euk"/>
    <property type="match status" value="1"/>
</dbReference>
<name>A0A4P9XFF2_9FUNG</name>
<dbReference type="Proteomes" id="UP000274922">
    <property type="component" value="Unassembled WGS sequence"/>
</dbReference>
<comment type="catalytic activity">
    <reaction evidence="18">
        <text>a di-trans,poly-cis-dolichyl phosphate + UDP-N-acetyl-alpha-D-glucosamine = an N-acetyl-alpha-D-glucosaminyl-diphospho-di-trans,poly-cis-dolichol + UMP</text>
        <dbReference type="Rhea" id="RHEA:13289"/>
        <dbReference type="Rhea" id="RHEA-COMP:19498"/>
        <dbReference type="Rhea" id="RHEA-COMP:19507"/>
        <dbReference type="ChEBI" id="CHEBI:57683"/>
        <dbReference type="ChEBI" id="CHEBI:57705"/>
        <dbReference type="ChEBI" id="CHEBI:57865"/>
        <dbReference type="ChEBI" id="CHEBI:58427"/>
        <dbReference type="EC" id="2.7.8.15"/>
    </reaction>
    <physiologicalReaction direction="left-to-right" evidence="18">
        <dbReference type="Rhea" id="RHEA:13290"/>
    </physiologicalReaction>
</comment>
<evidence type="ECO:0000256" key="18">
    <source>
        <dbReference type="ARBA" id="ARBA00045078"/>
    </source>
</evidence>
<evidence type="ECO:0000256" key="2">
    <source>
        <dbReference type="ARBA" id="ARBA00004477"/>
    </source>
</evidence>
<evidence type="ECO:0000256" key="8">
    <source>
        <dbReference type="ARBA" id="ARBA00022679"/>
    </source>
</evidence>
<evidence type="ECO:0000256" key="13">
    <source>
        <dbReference type="ARBA" id="ARBA00022989"/>
    </source>
</evidence>
<dbReference type="OrthoDB" id="10262326at2759"/>
<dbReference type="PANTHER" id="PTHR10571:SF0">
    <property type="entry name" value="UDP-N-ACETYLGLUCOSAMINE--DOLICHYL-PHOSPHATE N-ACETYLGLUCOSAMINEPHOSPHOTRANSFERASE"/>
    <property type="match status" value="1"/>
</dbReference>
<comment type="function">
    <text evidence="17">UDP-N-acetylglucosamine--dolichyl-phosphate N-acetylglucosaminephosphotransferase that operates in the biosynthetic pathway of dolichol-linked oligosaccharides, the glycan precursors employed in protein asparagine (N)-glycosylation. The assembly of dolichol-linked oligosaccharides begins on the cytosolic side of the endoplasmic reticulum membrane and finishes in its lumen. The sequential addition of sugars to dolichol pyrophosphate produces dolichol-linked oligosaccharides containing fourteen sugars, including two GlcNAcs, nine mannoses and three glucoses. Once assembled, the oligosaccharide is transferred from the lipid to nascent proteins by oligosaccharyltransferases. Catalyzes the initial step of dolichol-linked oligosaccharide biosynthesis, transfering GlcNAc-1-P from cytosolic UDP-GlcNAc onto the carrier lipid dolichyl phosphate (P-dolichol), yielding GlcNAc-P-P-dolichol embedded in the cytoplasmic leaflet of the endoplasmic reticulum membrane.</text>
</comment>
<feature type="transmembrane region" description="Helical" evidence="19">
    <location>
        <begin position="42"/>
        <end position="65"/>
    </location>
</feature>